<protein>
    <submittedName>
        <fullName evidence="1">Uncharacterized protein</fullName>
    </submittedName>
</protein>
<accession>A0A0L6UVF9</accession>
<evidence type="ECO:0000313" key="2">
    <source>
        <dbReference type="Proteomes" id="UP000037035"/>
    </source>
</evidence>
<gene>
    <name evidence="1" type="ORF">VP01_3548g1</name>
</gene>
<proteinExistence type="predicted"/>
<dbReference type="VEuPathDB" id="FungiDB:VP01_3548g1"/>
<organism evidence="1 2">
    <name type="scientific">Puccinia sorghi</name>
    <dbReference type="NCBI Taxonomy" id="27349"/>
    <lineage>
        <taxon>Eukaryota</taxon>
        <taxon>Fungi</taxon>
        <taxon>Dikarya</taxon>
        <taxon>Basidiomycota</taxon>
        <taxon>Pucciniomycotina</taxon>
        <taxon>Pucciniomycetes</taxon>
        <taxon>Pucciniales</taxon>
        <taxon>Pucciniaceae</taxon>
        <taxon>Puccinia</taxon>
    </lineage>
</organism>
<name>A0A0L6UVF9_9BASI</name>
<comment type="caution">
    <text evidence="1">The sequence shown here is derived from an EMBL/GenBank/DDBJ whole genome shotgun (WGS) entry which is preliminary data.</text>
</comment>
<evidence type="ECO:0000313" key="1">
    <source>
        <dbReference type="EMBL" id="KNZ52513.1"/>
    </source>
</evidence>
<sequence length="406" mass="45956">MQKVPGSFALMPSPCADCTGTVPKHLHMQTGGVWMAACLDDGACQLQAAFEGFSFVVIWMLSFWRGCWVYDKNNILLKANRELYSQLKRLKTDEFLLLSQKKGPTFDEGQLEIYFPLLMKPVVGDFSEVIKLLWIRFNFTSVTNAITFIRSSLPSNSSFHKCFPQYPHQHYLIRQGGLFTSESYALSVFYMFNNMSCLSWMSLGIRKFARSMDQDESAKQIEPSVSLDVDSNLIKCENTNLIAEWGHSLAKIGHIQFSNGLIQGLITQAEDTNCNYPDWQSSKRKYNRNQATQEANSSSHLLFECYLFINSLTCSFSNLGGTLTQCICVCNIREIGANYKACIKCFYASARIPIWESHYTNLAKILGWLFFHKIGVSPTGGLSSAFTTLYIPQLAIYILTLTITYC</sequence>
<dbReference type="EMBL" id="LAVV01008555">
    <property type="protein sequence ID" value="KNZ52513.1"/>
    <property type="molecule type" value="Genomic_DNA"/>
</dbReference>
<dbReference type="Proteomes" id="UP000037035">
    <property type="component" value="Unassembled WGS sequence"/>
</dbReference>
<keyword evidence="2" id="KW-1185">Reference proteome</keyword>
<reference evidence="1 2" key="1">
    <citation type="submission" date="2015-08" db="EMBL/GenBank/DDBJ databases">
        <title>Next Generation Sequencing and Analysis of the Genome of Puccinia sorghi L Schw, the Causal Agent of Maize Common Rust.</title>
        <authorList>
            <person name="Rochi L."/>
            <person name="Burguener G."/>
            <person name="Darino M."/>
            <person name="Turjanski A."/>
            <person name="Kreff E."/>
            <person name="Dieguez M.J."/>
            <person name="Sacco F."/>
        </authorList>
    </citation>
    <scope>NUCLEOTIDE SEQUENCE [LARGE SCALE GENOMIC DNA]</scope>
    <source>
        <strain evidence="1 2">RO10H11247</strain>
    </source>
</reference>
<dbReference type="AlphaFoldDB" id="A0A0L6UVF9"/>